<dbReference type="Pfam" id="PF13508">
    <property type="entry name" value="Acetyltransf_7"/>
    <property type="match status" value="1"/>
</dbReference>
<keyword evidence="3" id="KW-1185">Reference proteome</keyword>
<dbReference type="PANTHER" id="PTHR43233">
    <property type="entry name" value="FAMILY N-ACETYLTRANSFERASE, PUTATIVE (AFU_ORTHOLOGUE AFUA_6G03350)-RELATED"/>
    <property type="match status" value="1"/>
</dbReference>
<protein>
    <submittedName>
        <fullName evidence="2">Histone acetyltransferase HPA2 and related acetyltransferases</fullName>
    </submittedName>
</protein>
<dbReference type="PANTHER" id="PTHR43233:SF1">
    <property type="entry name" value="FAMILY N-ACETYLTRANSFERASE, PUTATIVE (AFU_ORTHOLOGUE AFUA_6G03350)-RELATED"/>
    <property type="match status" value="1"/>
</dbReference>
<dbReference type="InterPro" id="IPR053144">
    <property type="entry name" value="Acetyltransferase_Butenolide"/>
</dbReference>
<dbReference type="HOGENOM" id="CLU_086503_2_1_5"/>
<dbReference type="EMBL" id="HG966617">
    <property type="protein sequence ID" value="CDO61092.1"/>
    <property type="molecule type" value="Genomic_DNA"/>
</dbReference>
<dbReference type="STRING" id="1458461.BN1012_Phect2880"/>
<proteinExistence type="predicted"/>
<dbReference type="OrthoDB" id="9797456at2"/>
<accession>X5MER1</accession>
<sequence>MSDVANHAGWKGGVYRQGDFEVSTDRNRLDRAVIINTLSETYWAGDVSPERIMESVANGFPFGLYHVPSNRQIGFARLVTDMTRFAWVSDVFVIDAFKGQGCGKLLMQAILDYPPFENVYNWTLATKDAHGFYEQFGFQLAEGKDATMQLKRPKKPVA</sequence>
<dbReference type="GO" id="GO:0016747">
    <property type="term" value="F:acyltransferase activity, transferring groups other than amino-acyl groups"/>
    <property type="evidence" value="ECO:0007669"/>
    <property type="project" value="InterPro"/>
</dbReference>
<dbReference type="CDD" id="cd04301">
    <property type="entry name" value="NAT_SF"/>
    <property type="match status" value="1"/>
</dbReference>
<dbReference type="RefSeq" id="WP_052534702.1">
    <property type="nucleotide sequence ID" value="NZ_HG966617.1"/>
</dbReference>
<dbReference type="PROSITE" id="PS51186">
    <property type="entry name" value="GNAT"/>
    <property type="match status" value="1"/>
</dbReference>
<dbReference type="KEGG" id="pect:BN1012_Phect2880"/>
<dbReference type="InterPro" id="IPR000182">
    <property type="entry name" value="GNAT_dom"/>
</dbReference>
<evidence type="ECO:0000259" key="1">
    <source>
        <dbReference type="PROSITE" id="PS51186"/>
    </source>
</evidence>
<dbReference type="AlphaFoldDB" id="X5MER1"/>
<feature type="domain" description="N-acetyltransferase" evidence="1">
    <location>
        <begin position="20"/>
        <end position="153"/>
    </location>
</feature>
<evidence type="ECO:0000313" key="3">
    <source>
        <dbReference type="Proteomes" id="UP000032160"/>
    </source>
</evidence>
<reference evidence="2 3" key="1">
    <citation type="journal article" date="2014" name="Front. Genet.">
        <title>Genome and metabolic network of "Candidatus Phaeomarinobacter ectocarpi" Ec32, a new candidate genus of Alphaproteobacteria frequently associated with brown algae.</title>
        <authorList>
            <person name="Dittami S.M."/>
            <person name="Barbeyron T."/>
            <person name="Boyen C."/>
            <person name="Cambefort J."/>
            <person name="Collet G."/>
            <person name="Delage L."/>
            <person name="Gobet A."/>
            <person name="Groisillier A."/>
            <person name="Leblanc C."/>
            <person name="Michel G."/>
            <person name="Scornet D."/>
            <person name="Siegel A."/>
            <person name="Tapia J.E."/>
            <person name="Tonon T."/>
        </authorList>
    </citation>
    <scope>NUCLEOTIDE SEQUENCE [LARGE SCALE GENOMIC DNA]</scope>
    <source>
        <strain evidence="2 3">Ec32</strain>
    </source>
</reference>
<evidence type="ECO:0000313" key="2">
    <source>
        <dbReference type="EMBL" id="CDO61092.1"/>
    </source>
</evidence>
<dbReference type="Gene3D" id="3.40.630.30">
    <property type="match status" value="1"/>
</dbReference>
<dbReference type="InterPro" id="IPR016181">
    <property type="entry name" value="Acyl_CoA_acyltransferase"/>
</dbReference>
<gene>
    <name evidence="2" type="ORF">BN1012_Phect2880</name>
</gene>
<name>X5MER1_9HYPH</name>
<dbReference type="SUPFAM" id="SSF55729">
    <property type="entry name" value="Acyl-CoA N-acyltransferases (Nat)"/>
    <property type="match status" value="1"/>
</dbReference>
<dbReference type="Proteomes" id="UP000032160">
    <property type="component" value="Chromosome I"/>
</dbReference>
<keyword evidence="2" id="KW-0808">Transferase</keyword>
<organism evidence="2 3">
    <name type="scientific">Candidatus Phaeomarinibacter ectocarpi</name>
    <dbReference type="NCBI Taxonomy" id="1458461"/>
    <lineage>
        <taxon>Bacteria</taxon>
        <taxon>Pseudomonadati</taxon>
        <taxon>Pseudomonadota</taxon>
        <taxon>Alphaproteobacteria</taxon>
        <taxon>Hyphomicrobiales</taxon>
        <taxon>Parvibaculaceae</taxon>
        <taxon>Candidatus Phaeomarinibacter</taxon>
    </lineage>
</organism>